<evidence type="ECO:0000313" key="2">
    <source>
        <dbReference type="EMBL" id="KOH44539.1"/>
    </source>
</evidence>
<dbReference type="InterPro" id="IPR003754">
    <property type="entry name" value="4pyrrol_synth_uPrphyn_synth"/>
</dbReference>
<sequence length="246" mass="28487">MELPAIFIGRRLSALTRKWLVSEQIKFIEQPLVRLTYRKPDIHFFNSIQNSEKKWVVTSSYAAHWLLRFALKIGMKKDDLVYCLSEKQERILTKCGVRVVRPKSLNAYSLAELLVEQNDGAKVIYLRGDKSLNPLPELLDQNQLDWHSVEVYKNTSIEIMMNEMFDGYLFFSESAIKSYKASGNFPPPKAPVLANGNRTAQAAWAEFPNLVLESHEEEELSFVKYAIQRITEKLNEPEPKHRIIIE</sequence>
<dbReference type="AlphaFoldDB" id="A0A0L8V7X0"/>
<organism evidence="2 3">
    <name type="scientific">Sunxiuqinia dokdonensis</name>
    <dbReference type="NCBI Taxonomy" id="1409788"/>
    <lineage>
        <taxon>Bacteria</taxon>
        <taxon>Pseudomonadati</taxon>
        <taxon>Bacteroidota</taxon>
        <taxon>Bacteroidia</taxon>
        <taxon>Marinilabiliales</taxon>
        <taxon>Prolixibacteraceae</taxon>
        <taxon>Sunxiuqinia</taxon>
    </lineage>
</organism>
<evidence type="ECO:0000313" key="3">
    <source>
        <dbReference type="Proteomes" id="UP000036958"/>
    </source>
</evidence>
<feature type="domain" description="Tetrapyrrole biosynthesis uroporphyrinogen III synthase" evidence="1">
    <location>
        <begin position="25"/>
        <end position="203"/>
    </location>
</feature>
<dbReference type="OrthoDB" id="1523900at2"/>
<protein>
    <recommendedName>
        <fullName evidence="1">Tetrapyrrole biosynthesis uroporphyrinogen III synthase domain-containing protein</fullName>
    </recommendedName>
</protein>
<comment type="caution">
    <text evidence="2">The sequence shown here is derived from an EMBL/GenBank/DDBJ whole genome shotgun (WGS) entry which is preliminary data.</text>
</comment>
<reference evidence="3" key="1">
    <citation type="submission" date="2015-07" db="EMBL/GenBank/DDBJ databases">
        <title>Genome sequencing of Sunxiuqinia dokdonensis strain SK.</title>
        <authorList>
            <person name="Ahn S."/>
            <person name="Kim B.-C."/>
        </authorList>
    </citation>
    <scope>NUCLEOTIDE SEQUENCE [LARGE SCALE GENOMIC DNA]</scope>
    <source>
        <strain evidence="3">SK</strain>
    </source>
</reference>
<keyword evidence="3" id="KW-1185">Reference proteome</keyword>
<evidence type="ECO:0000259" key="1">
    <source>
        <dbReference type="Pfam" id="PF02602"/>
    </source>
</evidence>
<accession>A0A0L8V7X0</accession>
<dbReference type="EMBL" id="LGIA01000160">
    <property type="protein sequence ID" value="KOH44539.1"/>
    <property type="molecule type" value="Genomic_DNA"/>
</dbReference>
<proteinExistence type="predicted"/>
<dbReference type="InterPro" id="IPR036108">
    <property type="entry name" value="4pyrrol_syn_uPrphyn_synt_sf"/>
</dbReference>
<name>A0A0L8V7X0_9BACT</name>
<dbReference type="Pfam" id="PF02602">
    <property type="entry name" value="HEM4"/>
    <property type="match status" value="1"/>
</dbReference>
<dbReference type="Gene3D" id="3.40.50.10090">
    <property type="match status" value="1"/>
</dbReference>
<dbReference type="RefSeq" id="WP_157624843.1">
    <property type="nucleotide sequence ID" value="NZ_LGIA01000160.1"/>
</dbReference>
<dbReference type="GO" id="GO:0033014">
    <property type="term" value="P:tetrapyrrole biosynthetic process"/>
    <property type="evidence" value="ECO:0007669"/>
    <property type="project" value="InterPro"/>
</dbReference>
<dbReference type="Proteomes" id="UP000036958">
    <property type="component" value="Unassembled WGS sequence"/>
</dbReference>
<dbReference type="SUPFAM" id="SSF69618">
    <property type="entry name" value="HemD-like"/>
    <property type="match status" value="1"/>
</dbReference>
<gene>
    <name evidence="2" type="ORF">NC99_26180</name>
</gene>
<dbReference type="STRING" id="1409788.NC99_26180"/>
<dbReference type="GO" id="GO:0004852">
    <property type="term" value="F:uroporphyrinogen-III synthase activity"/>
    <property type="evidence" value="ECO:0007669"/>
    <property type="project" value="InterPro"/>
</dbReference>